<feature type="compositionally biased region" description="Low complexity" evidence="1">
    <location>
        <begin position="47"/>
        <end position="61"/>
    </location>
</feature>
<evidence type="ECO:0000313" key="3">
    <source>
        <dbReference type="EMBL" id="PVH26104.1"/>
    </source>
</evidence>
<proteinExistence type="predicted"/>
<gene>
    <name evidence="3" type="ORF">DC487_00315</name>
</gene>
<feature type="transmembrane region" description="Helical" evidence="2">
    <location>
        <begin position="6"/>
        <end position="29"/>
    </location>
</feature>
<reference evidence="3 4" key="1">
    <citation type="submission" date="2018-04" db="EMBL/GenBank/DDBJ databases">
        <title>Sphingobacterium cortibacter sp. nov.</title>
        <authorList>
            <person name="Li Y."/>
        </authorList>
    </citation>
    <scope>NUCLEOTIDE SEQUENCE [LARGE SCALE GENOMIC DNA]</scope>
    <source>
        <strain evidence="3 4">2c-3</strain>
    </source>
</reference>
<feature type="region of interest" description="Disordered" evidence="1">
    <location>
        <begin position="47"/>
        <end position="90"/>
    </location>
</feature>
<name>A0A2T8HKX8_9SPHI</name>
<organism evidence="3 4">
    <name type="scientific">Sphingobacterium corticibacter</name>
    <dbReference type="NCBI Taxonomy" id="2171749"/>
    <lineage>
        <taxon>Bacteria</taxon>
        <taxon>Pseudomonadati</taxon>
        <taxon>Bacteroidota</taxon>
        <taxon>Sphingobacteriia</taxon>
        <taxon>Sphingobacteriales</taxon>
        <taxon>Sphingobacteriaceae</taxon>
        <taxon>Sphingobacterium</taxon>
    </lineage>
</organism>
<dbReference type="RefSeq" id="WP_116773949.1">
    <property type="nucleotide sequence ID" value="NZ_QDKG01000001.1"/>
</dbReference>
<evidence type="ECO:0000313" key="4">
    <source>
        <dbReference type="Proteomes" id="UP000245627"/>
    </source>
</evidence>
<dbReference type="Pfam" id="PF16118">
    <property type="entry name" value="DUF4834"/>
    <property type="match status" value="1"/>
</dbReference>
<dbReference type="InterPro" id="IPR032272">
    <property type="entry name" value="DUF4834"/>
</dbReference>
<keyword evidence="4" id="KW-1185">Reference proteome</keyword>
<evidence type="ECO:0000256" key="2">
    <source>
        <dbReference type="SAM" id="Phobius"/>
    </source>
</evidence>
<keyword evidence="2" id="KW-1133">Transmembrane helix</keyword>
<accession>A0A2T8HKX8</accession>
<sequence length="101" mass="11444">MEFLKVVVILVACYYAFKLSIRFLLPFAMKKMAEKIMKKAQQGNFNGQSGPFQYQGFGQQQDTRQDHNGNGKVKVAYVPPKEDTRSGQATAGEFVDFEEVK</sequence>
<protein>
    <submittedName>
        <fullName evidence="3">DUF4834 domain-containing protein</fullName>
    </submittedName>
</protein>
<dbReference type="AlphaFoldDB" id="A0A2T8HKX8"/>
<evidence type="ECO:0000256" key="1">
    <source>
        <dbReference type="SAM" id="MobiDB-lite"/>
    </source>
</evidence>
<dbReference type="EMBL" id="QDKG01000001">
    <property type="protein sequence ID" value="PVH26104.1"/>
    <property type="molecule type" value="Genomic_DNA"/>
</dbReference>
<keyword evidence="2" id="KW-0472">Membrane</keyword>
<dbReference type="OrthoDB" id="799376at2"/>
<keyword evidence="2" id="KW-0812">Transmembrane</keyword>
<comment type="caution">
    <text evidence="3">The sequence shown here is derived from an EMBL/GenBank/DDBJ whole genome shotgun (WGS) entry which is preliminary data.</text>
</comment>
<dbReference type="Proteomes" id="UP000245627">
    <property type="component" value="Unassembled WGS sequence"/>
</dbReference>